<evidence type="ECO:0000313" key="4">
    <source>
        <dbReference type="Proteomes" id="UP000295705"/>
    </source>
</evidence>
<feature type="transmembrane region" description="Helical" evidence="1">
    <location>
        <begin position="136"/>
        <end position="157"/>
    </location>
</feature>
<reference evidence="3 4" key="1">
    <citation type="submission" date="2019-03" db="EMBL/GenBank/DDBJ databases">
        <title>Genomic Encyclopedia of Type Strains, Phase IV (KMG-IV): sequencing the most valuable type-strain genomes for metagenomic binning, comparative biology and taxonomic classification.</title>
        <authorList>
            <person name="Goeker M."/>
        </authorList>
    </citation>
    <scope>NUCLEOTIDE SEQUENCE [LARGE SCALE GENOMIC DNA]</scope>
    <source>
        <strain evidence="3 4">DSM 45775</strain>
    </source>
</reference>
<dbReference type="EMBL" id="SNYO01000001">
    <property type="protein sequence ID" value="TDQ65728.1"/>
    <property type="molecule type" value="Genomic_DNA"/>
</dbReference>
<feature type="transmembrane region" description="Helical" evidence="1">
    <location>
        <begin position="212"/>
        <end position="233"/>
    </location>
</feature>
<feature type="transmembrane region" description="Helical" evidence="1">
    <location>
        <begin position="94"/>
        <end position="116"/>
    </location>
</feature>
<dbReference type="Pfam" id="PF02517">
    <property type="entry name" value="Rce1-like"/>
    <property type="match status" value="1"/>
</dbReference>
<keyword evidence="1" id="KW-0812">Transmembrane</keyword>
<feature type="domain" description="CAAX prenyl protease 2/Lysostaphin resistance protein A-like" evidence="2">
    <location>
        <begin position="138"/>
        <end position="225"/>
    </location>
</feature>
<feature type="transmembrane region" description="Helical" evidence="1">
    <location>
        <begin position="24"/>
        <end position="47"/>
    </location>
</feature>
<keyword evidence="4" id="KW-1185">Reference proteome</keyword>
<keyword evidence="1" id="KW-1133">Transmembrane helix</keyword>
<dbReference type="PANTHER" id="PTHR36435:SF1">
    <property type="entry name" value="CAAX AMINO TERMINAL PROTEASE FAMILY PROTEIN"/>
    <property type="match status" value="1"/>
</dbReference>
<dbReference type="AlphaFoldDB" id="A0A4V3DB93"/>
<feature type="transmembrane region" description="Helical" evidence="1">
    <location>
        <begin position="53"/>
        <end position="74"/>
    </location>
</feature>
<keyword evidence="1" id="KW-0472">Membrane</keyword>
<comment type="caution">
    <text evidence="3">The sequence shown here is derived from an EMBL/GenBank/DDBJ whole genome shotgun (WGS) entry which is preliminary data.</text>
</comment>
<dbReference type="InterPro" id="IPR003675">
    <property type="entry name" value="Rce1/LyrA-like_dom"/>
</dbReference>
<sequence length="234" mass="23366">MTTSPAPEPTVGAPAPARPGWTEIAVALVGYLALTVLAVIPLSGVVAPGSASLAVASIGVSGCAALGAAALAVVVRVRSWPAIGARATTRRWLLAGLGAGVVAFLVNRVIVIGYVLLSGDTSNPQAAFLPGITGDLPTFALMMLLGAVVVPVGEELLFRGVVTTALGRYGAWVAVLGSSLVFALAHGLSVVLPAAFVLGVLNALLLRRSGSVWPGVVAHGVNNALVFGLAALVL</sequence>
<name>A0A4V3DB93_9PSEU</name>
<accession>A0A4V3DB93</accession>
<dbReference type="GO" id="GO:0080120">
    <property type="term" value="P:CAAX-box protein maturation"/>
    <property type="evidence" value="ECO:0007669"/>
    <property type="project" value="UniProtKB-ARBA"/>
</dbReference>
<organism evidence="3 4">
    <name type="scientific">Actinomycetospora succinea</name>
    <dbReference type="NCBI Taxonomy" id="663603"/>
    <lineage>
        <taxon>Bacteria</taxon>
        <taxon>Bacillati</taxon>
        <taxon>Actinomycetota</taxon>
        <taxon>Actinomycetes</taxon>
        <taxon>Pseudonocardiales</taxon>
        <taxon>Pseudonocardiaceae</taxon>
        <taxon>Actinomycetospora</taxon>
    </lineage>
</organism>
<gene>
    <name evidence="3" type="ORF">EV188_101980</name>
</gene>
<dbReference type="InterPro" id="IPR052710">
    <property type="entry name" value="CAAX_protease"/>
</dbReference>
<evidence type="ECO:0000259" key="2">
    <source>
        <dbReference type="Pfam" id="PF02517"/>
    </source>
</evidence>
<dbReference type="PANTHER" id="PTHR36435">
    <property type="entry name" value="SLR1288 PROTEIN"/>
    <property type="match status" value="1"/>
</dbReference>
<proteinExistence type="predicted"/>
<evidence type="ECO:0000256" key="1">
    <source>
        <dbReference type="SAM" id="Phobius"/>
    </source>
</evidence>
<evidence type="ECO:0000313" key="3">
    <source>
        <dbReference type="EMBL" id="TDQ65728.1"/>
    </source>
</evidence>
<dbReference type="GO" id="GO:0004175">
    <property type="term" value="F:endopeptidase activity"/>
    <property type="evidence" value="ECO:0007669"/>
    <property type="project" value="UniProtKB-ARBA"/>
</dbReference>
<protein>
    <recommendedName>
        <fullName evidence="2">CAAX prenyl protease 2/Lysostaphin resistance protein A-like domain-containing protein</fullName>
    </recommendedName>
</protein>
<dbReference type="Proteomes" id="UP000295705">
    <property type="component" value="Unassembled WGS sequence"/>
</dbReference>
<dbReference type="RefSeq" id="WP_208113977.1">
    <property type="nucleotide sequence ID" value="NZ_BAABHR010000013.1"/>
</dbReference>